<name>A0ABX8ADZ0_9BRAD</name>
<sequence length="60" mass="6330">MSGRPALLTQAEVARAVKGAKKAGAYAVVIRRDGTIVVELTPSADSNAAKPVEKRREIVL</sequence>
<gene>
    <name evidence="1" type="ORF">RPMA_18460</name>
</gene>
<dbReference type="Proteomes" id="UP000682843">
    <property type="component" value="Chromosome"/>
</dbReference>
<dbReference type="EMBL" id="CP036498">
    <property type="protein sequence ID" value="QUS40600.1"/>
    <property type="molecule type" value="Genomic_DNA"/>
</dbReference>
<protein>
    <submittedName>
        <fullName evidence="1">Uncharacterized protein</fullName>
    </submittedName>
</protein>
<evidence type="ECO:0000313" key="1">
    <source>
        <dbReference type="EMBL" id="QUS40600.1"/>
    </source>
</evidence>
<reference evidence="1 2" key="1">
    <citation type="submission" date="2019-02" db="EMBL/GenBank/DDBJ databases">
        <title>Emended description of the genus Rhodopseudomonas and description of Rhodopseudomonas albus sp. nov., a non-phototrophic, heavy-metal-tolerant bacterium isolated from garden soil.</title>
        <authorList>
            <person name="Bao Z."/>
            <person name="Cao W.W."/>
            <person name="Sato Y."/>
            <person name="Nishizawa T."/>
            <person name="Zhao J."/>
            <person name="Guo Y."/>
            <person name="Ohta H."/>
        </authorList>
    </citation>
    <scope>NUCLEOTIDE SEQUENCE [LARGE SCALE GENOMIC DNA]</scope>
    <source>
        <strain evidence="1 2">SK50-23</strain>
    </source>
</reference>
<evidence type="ECO:0000313" key="2">
    <source>
        <dbReference type="Proteomes" id="UP000682843"/>
    </source>
</evidence>
<organism evidence="1 2">
    <name type="scientific">Tardiphaga alba</name>
    <dbReference type="NCBI Taxonomy" id="340268"/>
    <lineage>
        <taxon>Bacteria</taxon>
        <taxon>Pseudomonadati</taxon>
        <taxon>Pseudomonadota</taxon>
        <taxon>Alphaproteobacteria</taxon>
        <taxon>Hyphomicrobiales</taxon>
        <taxon>Nitrobacteraceae</taxon>
        <taxon>Tardiphaga</taxon>
    </lineage>
</organism>
<accession>A0ABX8ADZ0</accession>
<dbReference type="RefSeq" id="WP_211909185.1">
    <property type="nucleotide sequence ID" value="NZ_CP036498.1"/>
</dbReference>
<proteinExistence type="predicted"/>
<keyword evidence="2" id="KW-1185">Reference proteome</keyword>